<dbReference type="PROSITE" id="PS50109">
    <property type="entry name" value="HIS_KIN"/>
    <property type="match status" value="1"/>
</dbReference>
<dbReference type="EMBL" id="AP024355">
    <property type="protein sequence ID" value="BCR05295.1"/>
    <property type="molecule type" value="Genomic_DNA"/>
</dbReference>
<evidence type="ECO:0000256" key="2">
    <source>
        <dbReference type="ARBA" id="ARBA00012438"/>
    </source>
</evidence>
<dbReference type="SUPFAM" id="SSF47384">
    <property type="entry name" value="Homodimeric domain of signal transducing histidine kinase"/>
    <property type="match status" value="1"/>
</dbReference>
<evidence type="ECO:0000256" key="6">
    <source>
        <dbReference type="ARBA" id="ARBA00023012"/>
    </source>
</evidence>
<dbReference type="InterPro" id="IPR036890">
    <property type="entry name" value="HATPase_C_sf"/>
</dbReference>
<dbReference type="SMART" id="SM00388">
    <property type="entry name" value="HisKA"/>
    <property type="match status" value="1"/>
</dbReference>
<keyword evidence="6" id="KW-0902">Two-component regulatory system</keyword>
<dbReference type="InterPro" id="IPR036097">
    <property type="entry name" value="HisK_dim/P_sf"/>
</dbReference>
<evidence type="ECO:0000259" key="7">
    <source>
        <dbReference type="PROSITE" id="PS50109"/>
    </source>
</evidence>
<dbReference type="EC" id="2.7.13.3" evidence="2"/>
<reference evidence="8 9" key="2">
    <citation type="journal article" date="2021" name="Int. J. Syst. Evol. Microbiol.">
        <title>Isolation and Polyphasic Characterization of Desulfuromonas versatilis sp. Nov., an Electrogenic Bacteria Capable of Versatile Metabolism Isolated from a Graphene Oxide-Reducing Enrichment Culture.</title>
        <authorList>
            <person name="Xie L."/>
            <person name="Yoshida N."/>
            <person name="Ishii S."/>
            <person name="Meng L."/>
        </authorList>
    </citation>
    <scope>NUCLEOTIDE SEQUENCE [LARGE SCALE GENOMIC DNA]</scope>
    <source>
        <strain evidence="8 9">NIT-T3</strain>
    </source>
</reference>
<dbReference type="PANTHER" id="PTHR43711:SF1">
    <property type="entry name" value="HISTIDINE KINASE 1"/>
    <property type="match status" value="1"/>
</dbReference>
<comment type="catalytic activity">
    <reaction evidence="1">
        <text>ATP + protein L-histidine = ADP + protein N-phospho-L-histidine.</text>
        <dbReference type="EC" id="2.7.13.3"/>
    </reaction>
</comment>
<keyword evidence="4" id="KW-0808">Transferase</keyword>
<dbReference type="Gene3D" id="3.30.565.10">
    <property type="entry name" value="Histidine kinase-like ATPase, C-terminal domain"/>
    <property type="match status" value="1"/>
</dbReference>
<evidence type="ECO:0000256" key="4">
    <source>
        <dbReference type="ARBA" id="ARBA00022679"/>
    </source>
</evidence>
<evidence type="ECO:0000256" key="3">
    <source>
        <dbReference type="ARBA" id="ARBA00022553"/>
    </source>
</evidence>
<protein>
    <recommendedName>
        <fullName evidence="2">histidine kinase</fullName>
        <ecNumber evidence="2">2.7.13.3</ecNumber>
    </recommendedName>
</protein>
<dbReference type="CDD" id="cd00075">
    <property type="entry name" value="HATPase"/>
    <property type="match status" value="1"/>
</dbReference>
<evidence type="ECO:0000256" key="5">
    <source>
        <dbReference type="ARBA" id="ARBA00022777"/>
    </source>
</evidence>
<keyword evidence="5 8" id="KW-0418">Kinase</keyword>
<sequence>MPLVEFTVDDSLRIVSCNDELRKTRVGLSGALLGAFYYDVLPRILHEDCDAVMLVLKTGEALSLDDYRFGCPFEAFNAMVRISPLDNEQQEVIGAKVRVEGFTGCTLSSQLEQSQHLIDIGKVASILSHGVRNPLNAIKGAVVYLKGRYGHEANLVEFTDIMEDEISRLDKFITGFLSTSFYDFEQSLVDINTLLGKLELFVSMQADAAGVSIDFSYGEVVPLRLNPFQVEHAILNVLNNAILALPRGGGISVHSCLEELGGRRNVIVEIEDNGPGMPEGAVKGFEIPQVETALAKGKGFGLFITREIMQKHGGSLEVKTVGGKGTVVRLCLPAAGDGELPVRSEE</sequence>
<keyword evidence="3" id="KW-0597">Phosphoprotein</keyword>
<dbReference type="SMART" id="SM00387">
    <property type="entry name" value="HATPase_c"/>
    <property type="match status" value="1"/>
</dbReference>
<dbReference type="SUPFAM" id="SSF55874">
    <property type="entry name" value="ATPase domain of HSP90 chaperone/DNA topoisomerase II/histidine kinase"/>
    <property type="match status" value="1"/>
</dbReference>
<organism evidence="8 9">
    <name type="scientific">Desulfuromonas versatilis</name>
    <dbReference type="NCBI Taxonomy" id="2802975"/>
    <lineage>
        <taxon>Bacteria</taxon>
        <taxon>Pseudomonadati</taxon>
        <taxon>Thermodesulfobacteriota</taxon>
        <taxon>Desulfuromonadia</taxon>
        <taxon>Desulfuromonadales</taxon>
        <taxon>Desulfuromonadaceae</taxon>
        <taxon>Desulfuromonas</taxon>
    </lineage>
</organism>
<accession>A0ABN6DZ04</accession>
<dbReference type="InterPro" id="IPR003661">
    <property type="entry name" value="HisK_dim/P_dom"/>
</dbReference>
<gene>
    <name evidence="8" type="ORF">DESUT3_23640</name>
</gene>
<dbReference type="InterPro" id="IPR003594">
    <property type="entry name" value="HATPase_dom"/>
</dbReference>
<dbReference type="Pfam" id="PF02518">
    <property type="entry name" value="HATPase_c"/>
    <property type="match status" value="1"/>
</dbReference>
<proteinExistence type="predicted"/>
<dbReference type="InterPro" id="IPR004358">
    <property type="entry name" value="Sig_transdc_His_kin-like_C"/>
</dbReference>
<dbReference type="InterPro" id="IPR050736">
    <property type="entry name" value="Sensor_HK_Regulatory"/>
</dbReference>
<evidence type="ECO:0000313" key="9">
    <source>
        <dbReference type="Proteomes" id="UP001319827"/>
    </source>
</evidence>
<name>A0ABN6DZ04_9BACT</name>
<feature type="domain" description="Histidine kinase" evidence="7">
    <location>
        <begin position="126"/>
        <end position="336"/>
    </location>
</feature>
<dbReference type="GO" id="GO:0016301">
    <property type="term" value="F:kinase activity"/>
    <property type="evidence" value="ECO:0007669"/>
    <property type="project" value="UniProtKB-KW"/>
</dbReference>
<dbReference type="PANTHER" id="PTHR43711">
    <property type="entry name" value="TWO-COMPONENT HISTIDINE KINASE"/>
    <property type="match status" value="1"/>
</dbReference>
<evidence type="ECO:0000256" key="1">
    <source>
        <dbReference type="ARBA" id="ARBA00000085"/>
    </source>
</evidence>
<dbReference type="CDD" id="cd00082">
    <property type="entry name" value="HisKA"/>
    <property type="match status" value="1"/>
</dbReference>
<dbReference type="PRINTS" id="PR00344">
    <property type="entry name" value="BCTRLSENSOR"/>
</dbReference>
<keyword evidence="9" id="KW-1185">Reference proteome</keyword>
<dbReference type="InterPro" id="IPR005467">
    <property type="entry name" value="His_kinase_dom"/>
</dbReference>
<evidence type="ECO:0000313" key="8">
    <source>
        <dbReference type="EMBL" id="BCR05295.1"/>
    </source>
</evidence>
<dbReference type="RefSeq" id="WP_221248728.1">
    <property type="nucleotide sequence ID" value="NZ_AP024355.1"/>
</dbReference>
<dbReference type="Pfam" id="PF00512">
    <property type="entry name" value="HisKA"/>
    <property type="match status" value="1"/>
</dbReference>
<reference evidence="8 9" key="1">
    <citation type="journal article" date="2016" name="C (Basel)">
        <title>Selective Growth of and Electricity Production by Marine Exoelectrogenic Bacteria in Self-Aggregated Hydrogel of Microbially Reduced Graphene Oxide.</title>
        <authorList>
            <person name="Yoshida N."/>
            <person name="Goto Y."/>
            <person name="Miyata Y."/>
        </authorList>
    </citation>
    <scope>NUCLEOTIDE SEQUENCE [LARGE SCALE GENOMIC DNA]</scope>
    <source>
        <strain evidence="8 9">NIT-T3</strain>
    </source>
</reference>
<dbReference type="Proteomes" id="UP001319827">
    <property type="component" value="Chromosome"/>
</dbReference>
<dbReference type="Gene3D" id="1.10.287.130">
    <property type="match status" value="1"/>
</dbReference>